<dbReference type="SUPFAM" id="SSF48452">
    <property type="entry name" value="TPR-like"/>
    <property type="match status" value="2"/>
</dbReference>
<dbReference type="Proteomes" id="UP000287527">
    <property type="component" value="Unassembled WGS sequence"/>
</dbReference>
<evidence type="ECO:0000256" key="1">
    <source>
        <dbReference type="PROSITE-ProRule" id="PRU00339"/>
    </source>
</evidence>
<keyword evidence="2" id="KW-0472">Membrane</keyword>
<dbReference type="PANTHER" id="PTHR10098">
    <property type="entry name" value="RAPSYN-RELATED"/>
    <property type="match status" value="1"/>
</dbReference>
<evidence type="ECO:0000256" key="2">
    <source>
        <dbReference type="SAM" id="Phobius"/>
    </source>
</evidence>
<keyword evidence="1" id="KW-0802">TPR repeat</keyword>
<organism evidence="3 4">
    <name type="scientific">Flavobacterium cerinum</name>
    <dbReference type="NCBI Taxonomy" id="2502784"/>
    <lineage>
        <taxon>Bacteria</taxon>
        <taxon>Pseudomonadati</taxon>
        <taxon>Bacteroidota</taxon>
        <taxon>Flavobacteriia</taxon>
        <taxon>Flavobacteriales</taxon>
        <taxon>Flavobacteriaceae</taxon>
        <taxon>Flavobacterium</taxon>
    </lineage>
</organism>
<keyword evidence="2" id="KW-0812">Transmembrane</keyword>
<dbReference type="PROSITE" id="PS50005">
    <property type="entry name" value="TPR"/>
    <property type="match status" value="1"/>
</dbReference>
<name>A0A3S3QLM2_9FLAO</name>
<reference evidence="3 4" key="1">
    <citation type="submission" date="2019-01" db="EMBL/GenBank/DDBJ databases">
        <title>Flavobacterium sp. nov.,isolated from freshwater.</title>
        <authorList>
            <person name="Zhang R."/>
            <person name="Du Z.-J."/>
        </authorList>
    </citation>
    <scope>NUCLEOTIDE SEQUENCE [LARGE SCALE GENOMIC DNA]</scope>
    <source>
        <strain evidence="3 4">1E403</strain>
    </source>
</reference>
<evidence type="ECO:0000313" key="4">
    <source>
        <dbReference type="Proteomes" id="UP000287527"/>
    </source>
</evidence>
<dbReference type="EMBL" id="SBII01000015">
    <property type="protein sequence ID" value="RWW92010.1"/>
    <property type="molecule type" value="Genomic_DNA"/>
</dbReference>
<proteinExistence type="predicted"/>
<protein>
    <submittedName>
        <fullName evidence="3">Tetratricopeptide repeat protein</fullName>
    </submittedName>
</protein>
<dbReference type="SMART" id="SM00028">
    <property type="entry name" value="TPR"/>
    <property type="match status" value="4"/>
</dbReference>
<comment type="caution">
    <text evidence="3">The sequence shown here is derived from an EMBL/GenBank/DDBJ whole genome shotgun (WGS) entry which is preliminary data.</text>
</comment>
<keyword evidence="2" id="KW-1133">Transmembrane helix</keyword>
<dbReference type="OrthoDB" id="1253697at2"/>
<sequence>MSHMFIYRRNYLIVALIFFSAVNSNAQSKRKIDSIIATAKLDVYENPDRVIKIGDSIYTDPESTIEDKVMGLMLISDAYSSKRDYQKSLKYFQTANTLSKKVNNIDLQIKVLSKMAVKYQQLKVYDKAIQYLDECDKLIASDPINESTLGKQATNDIIRGVIYKEQLNCNIAIDYFNKGIAKYEKNNAQAVQPNLSIANYNKGNCYILISDYESAKKSFLQSIKNADNINANSLKAFAQKGLAEVYALEGNHHQAIKVLQEALKISKNVGDLILNRGIYNGLANNYLAVNDWQQYQKYNKLFLQNQLIIKESERRSINDSIDELTEVHNQKLTQVKTRYSYIISIVVFLILIMIYLLYKYQMRSVKSIEMLNLEIKRIKSTLKKE</sequence>
<dbReference type="InterPro" id="IPR011990">
    <property type="entry name" value="TPR-like_helical_dom_sf"/>
</dbReference>
<dbReference type="InterPro" id="IPR019734">
    <property type="entry name" value="TPR_rpt"/>
</dbReference>
<accession>A0A3S3QLM2</accession>
<feature type="repeat" description="TPR" evidence="1">
    <location>
        <begin position="236"/>
        <end position="269"/>
    </location>
</feature>
<dbReference type="Pfam" id="PF13424">
    <property type="entry name" value="TPR_12"/>
    <property type="match status" value="1"/>
</dbReference>
<feature type="transmembrane region" description="Helical" evidence="2">
    <location>
        <begin position="339"/>
        <end position="358"/>
    </location>
</feature>
<evidence type="ECO:0000313" key="3">
    <source>
        <dbReference type="EMBL" id="RWW92010.1"/>
    </source>
</evidence>
<gene>
    <name evidence="3" type="ORF">EPI11_17440</name>
</gene>
<dbReference type="RefSeq" id="WP_128391277.1">
    <property type="nucleotide sequence ID" value="NZ_SBII01000015.1"/>
</dbReference>
<dbReference type="Gene3D" id="1.25.40.10">
    <property type="entry name" value="Tetratricopeptide repeat domain"/>
    <property type="match status" value="2"/>
</dbReference>
<dbReference type="Pfam" id="PF13181">
    <property type="entry name" value="TPR_8"/>
    <property type="match status" value="1"/>
</dbReference>
<keyword evidence="4" id="KW-1185">Reference proteome</keyword>
<dbReference type="AlphaFoldDB" id="A0A3S3QLM2"/>